<feature type="region of interest" description="Disordered" evidence="12">
    <location>
        <begin position="490"/>
        <end position="515"/>
    </location>
</feature>
<accession>A0A239CVY0</accession>
<evidence type="ECO:0000256" key="1">
    <source>
        <dbReference type="ARBA" id="ARBA00001947"/>
    </source>
</evidence>
<feature type="transmembrane region" description="Helical" evidence="13">
    <location>
        <begin position="54"/>
        <end position="74"/>
    </location>
</feature>
<comment type="subcellular location">
    <subcellularLocation>
        <location evidence="2">Cell membrane</location>
        <topology evidence="2">Multi-pass membrane protein</topology>
    </subcellularLocation>
</comment>
<keyword evidence="6" id="KW-0479">Metal-binding</keyword>
<dbReference type="OrthoDB" id="155290at2"/>
<dbReference type="GO" id="GO:0006508">
    <property type="term" value="P:proteolysis"/>
    <property type="evidence" value="ECO:0007669"/>
    <property type="project" value="UniProtKB-KW"/>
</dbReference>
<organism evidence="15 16">
    <name type="scientific">Actinacidiphila glaucinigra</name>
    <dbReference type="NCBI Taxonomy" id="235986"/>
    <lineage>
        <taxon>Bacteria</taxon>
        <taxon>Bacillati</taxon>
        <taxon>Actinomycetota</taxon>
        <taxon>Actinomycetes</taxon>
        <taxon>Kitasatosporales</taxon>
        <taxon>Streptomycetaceae</taxon>
        <taxon>Actinacidiphila</taxon>
    </lineage>
</organism>
<dbReference type="PANTHER" id="PTHR43221">
    <property type="entry name" value="PROTEASE HTPX"/>
    <property type="match status" value="1"/>
</dbReference>
<dbReference type="Pfam" id="PF01435">
    <property type="entry name" value="Peptidase_M48"/>
    <property type="match status" value="1"/>
</dbReference>
<dbReference type="InterPro" id="IPR050083">
    <property type="entry name" value="HtpX_protease"/>
</dbReference>
<evidence type="ECO:0000313" key="15">
    <source>
        <dbReference type="EMBL" id="SNS24406.1"/>
    </source>
</evidence>
<dbReference type="PANTHER" id="PTHR43221:SF1">
    <property type="entry name" value="PROTEASE HTPX"/>
    <property type="match status" value="1"/>
</dbReference>
<evidence type="ECO:0000256" key="2">
    <source>
        <dbReference type="ARBA" id="ARBA00004651"/>
    </source>
</evidence>
<evidence type="ECO:0000256" key="4">
    <source>
        <dbReference type="ARBA" id="ARBA00022670"/>
    </source>
</evidence>
<feature type="transmembrane region" description="Helical" evidence="13">
    <location>
        <begin position="12"/>
        <end position="42"/>
    </location>
</feature>
<evidence type="ECO:0000256" key="9">
    <source>
        <dbReference type="ARBA" id="ARBA00022989"/>
    </source>
</evidence>
<evidence type="ECO:0000256" key="11">
    <source>
        <dbReference type="ARBA" id="ARBA00023136"/>
    </source>
</evidence>
<evidence type="ECO:0000259" key="14">
    <source>
        <dbReference type="Pfam" id="PF01435"/>
    </source>
</evidence>
<gene>
    <name evidence="15" type="ORF">SAMN05216252_104257</name>
</gene>
<keyword evidence="5 13" id="KW-0812">Transmembrane</keyword>
<dbReference type="AlphaFoldDB" id="A0A239CVY0"/>
<dbReference type="GO" id="GO:0005886">
    <property type="term" value="C:plasma membrane"/>
    <property type="evidence" value="ECO:0007669"/>
    <property type="project" value="UniProtKB-SubCell"/>
</dbReference>
<dbReference type="CDD" id="cd07328">
    <property type="entry name" value="M48_Ste24p_like"/>
    <property type="match status" value="1"/>
</dbReference>
<dbReference type="Proteomes" id="UP000198280">
    <property type="component" value="Unassembled WGS sequence"/>
</dbReference>
<keyword evidence="7" id="KW-0378">Hydrolase</keyword>
<dbReference type="InterPro" id="IPR001915">
    <property type="entry name" value="Peptidase_M48"/>
</dbReference>
<protein>
    <submittedName>
        <fullName evidence="15">Zn-dependent protease with chaperone function</fullName>
    </submittedName>
</protein>
<evidence type="ECO:0000256" key="3">
    <source>
        <dbReference type="ARBA" id="ARBA00022475"/>
    </source>
</evidence>
<name>A0A239CVY0_9ACTN</name>
<feature type="domain" description="Peptidase M48" evidence="14">
    <location>
        <begin position="142"/>
        <end position="323"/>
    </location>
</feature>
<dbReference type="Gene3D" id="3.30.2010.10">
    <property type="entry name" value="Metalloproteases ('zincins'), catalytic domain"/>
    <property type="match status" value="1"/>
</dbReference>
<dbReference type="GO" id="GO:0004222">
    <property type="term" value="F:metalloendopeptidase activity"/>
    <property type="evidence" value="ECO:0007669"/>
    <property type="project" value="InterPro"/>
</dbReference>
<evidence type="ECO:0000256" key="12">
    <source>
        <dbReference type="SAM" id="MobiDB-lite"/>
    </source>
</evidence>
<keyword evidence="16" id="KW-1185">Reference proteome</keyword>
<evidence type="ECO:0000256" key="8">
    <source>
        <dbReference type="ARBA" id="ARBA00022833"/>
    </source>
</evidence>
<evidence type="ECO:0000256" key="13">
    <source>
        <dbReference type="SAM" id="Phobius"/>
    </source>
</evidence>
<keyword evidence="8" id="KW-0862">Zinc</keyword>
<sequence>MSTVWASLRALLAIVLLAGLVVLIGGLGLGVLGMLALFLLAARDGQADLAMRGVLIAAAAVPLLLTMAQGLGAITRSAPLRADAVPVSREEAPALWELATGIAWRVGARPPDVLLLTGDANASVSEDGAALGLLSGQRRLHLGLPLLASLTHAELRAVLAHEFGHFSHRHTRFGAVAYRCDVALATTLGQWDTGRKWFSLPHLVVRGSVRLYTLAFRWLTFAVRRHQELEADRTAAALAGREVTASALRATHGTATAWRRFRREWLDPSALAGLHPDNPYLAFRSLLGELGVRREPVDDDRTRPHRRDSHPPLGLRLRRLEELDVPPGEDDGTGALRLLPENPGRVLTELRGPLAHSLTTLPWERWIELTANRAAGTRAWDLLRAASRATGERLPGLDTVLRLLADEGPAPLVREFDGTREELSESLYALVGHTLLREGRASWVPLWGGGTRFVCDGLADDGLRSLVAEALSEPPVLDRLRLHLTLLDVDPDRSGPPDPANPWLEEPAGDAEEPSFQGRRFTIVVDPDAEEQRKRQTRVGLWTIGAAVFVGVLVGIADDGETQTPPGIRCPYVDGVPDCPALYPSSNPYPPSWNRRTAYPSYFPTYDPSLLPVPSIGFSLRPVPRISDLVPPLTPLPAR</sequence>
<keyword evidence="10" id="KW-0482">Metalloprotease</keyword>
<dbReference type="GO" id="GO:0046872">
    <property type="term" value="F:metal ion binding"/>
    <property type="evidence" value="ECO:0007669"/>
    <property type="project" value="UniProtKB-KW"/>
</dbReference>
<keyword evidence="11 13" id="KW-0472">Membrane</keyword>
<proteinExistence type="predicted"/>
<comment type="cofactor">
    <cofactor evidence="1">
        <name>Zn(2+)</name>
        <dbReference type="ChEBI" id="CHEBI:29105"/>
    </cofactor>
</comment>
<evidence type="ECO:0000313" key="16">
    <source>
        <dbReference type="Proteomes" id="UP000198280"/>
    </source>
</evidence>
<evidence type="ECO:0000256" key="5">
    <source>
        <dbReference type="ARBA" id="ARBA00022692"/>
    </source>
</evidence>
<evidence type="ECO:0000256" key="6">
    <source>
        <dbReference type="ARBA" id="ARBA00022723"/>
    </source>
</evidence>
<keyword evidence="4 15" id="KW-0645">Protease</keyword>
<keyword evidence="3" id="KW-1003">Cell membrane</keyword>
<keyword evidence="9 13" id="KW-1133">Transmembrane helix</keyword>
<dbReference type="EMBL" id="FZOF01000004">
    <property type="protein sequence ID" value="SNS24406.1"/>
    <property type="molecule type" value="Genomic_DNA"/>
</dbReference>
<evidence type="ECO:0000256" key="7">
    <source>
        <dbReference type="ARBA" id="ARBA00022801"/>
    </source>
</evidence>
<dbReference type="RefSeq" id="WP_089223358.1">
    <property type="nucleotide sequence ID" value="NZ_FZOF01000004.1"/>
</dbReference>
<evidence type="ECO:0000256" key="10">
    <source>
        <dbReference type="ARBA" id="ARBA00023049"/>
    </source>
</evidence>
<reference evidence="15 16" key="1">
    <citation type="submission" date="2017-06" db="EMBL/GenBank/DDBJ databases">
        <authorList>
            <person name="Kim H.J."/>
            <person name="Triplett B.A."/>
        </authorList>
    </citation>
    <scope>NUCLEOTIDE SEQUENCE [LARGE SCALE GENOMIC DNA]</scope>
    <source>
        <strain evidence="15 16">CGMCC 4.1858</strain>
    </source>
</reference>